<dbReference type="Proteomes" id="UP000526501">
    <property type="component" value="Unassembled WGS sequence"/>
</dbReference>
<name>A0A7X1B4T6_9BACT</name>
<evidence type="ECO:0000256" key="2">
    <source>
        <dbReference type="ARBA" id="ARBA00022475"/>
    </source>
</evidence>
<keyword evidence="10" id="KW-1185">Reference proteome</keyword>
<comment type="subcellular location">
    <subcellularLocation>
        <location evidence="1">Cell membrane</location>
        <topology evidence="1">Multi-pass membrane protein</topology>
    </subcellularLocation>
    <subcellularLocation>
        <location evidence="6">Membrane</location>
        <topology evidence="6">Multi-pass membrane protein</topology>
    </subcellularLocation>
</comment>
<keyword evidence="4 7" id="KW-1133">Transmembrane helix</keyword>
<keyword evidence="5 7" id="KW-0472">Membrane</keyword>
<dbReference type="AlphaFoldDB" id="A0A7X1B4T6"/>
<proteinExistence type="inferred from homology"/>
<evidence type="ECO:0000256" key="7">
    <source>
        <dbReference type="SAM" id="Phobius"/>
    </source>
</evidence>
<dbReference type="GO" id="GO:0017038">
    <property type="term" value="P:protein import"/>
    <property type="evidence" value="ECO:0007669"/>
    <property type="project" value="TreeGrafter"/>
</dbReference>
<evidence type="ECO:0000313" key="9">
    <source>
        <dbReference type="EMBL" id="MBC2605424.1"/>
    </source>
</evidence>
<feature type="transmembrane region" description="Helical" evidence="7">
    <location>
        <begin position="12"/>
        <end position="34"/>
    </location>
</feature>
<evidence type="ECO:0000256" key="6">
    <source>
        <dbReference type="RuleBase" id="RU004057"/>
    </source>
</evidence>
<dbReference type="InterPro" id="IPR050790">
    <property type="entry name" value="ExbB/TolQ_transport"/>
</dbReference>
<evidence type="ECO:0000256" key="5">
    <source>
        <dbReference type="ARBA" id="ARBA00023136"/>
    </source>
</evidence>
<evidence type="ECO:0000256" key="4">
    <source>
        <dbReference type="ARBA" id="ARBA00022989"/>
    </source>
</evidence>
<evidence type="ECO:0000313" key="10">
    <source>
        <dbReference type="Proteomes" id="UP000526501"/>
    </source>
</evidence>
<dbReference type="InterPro" id="IPR002898">
    <property type="entry name" value="MotA_ExbB_proton_chnl"/>
</dbReference>
<keyword evidence="2" id="KW-1003">Cell membrane</keyword>
<dbReference type="PANTHER" id="PTHR30625:SF11">
    <property type="entry name" value="MOTA_TOLQ_EXBB PROTON CHANNEL DOMAIN-CONTAINING PROTEIN"/>
    <property type="match status" value="1"/>
</dbReference>
<organism evidence="9 10">
    <name type="scientific">Pelagicoccus albus</name>
    <dbReference type="NCBI Taxonomy" id="415222"/>
    <lineage>
        <taxon>Bacteria</taxon>
        <taxon>Pseudomonadati</taxon>
        <taxon>Verrucomicrobiota</taxon>
        <taxon>Opitutia</taxon>
        <taxon>Puniceicoccales</taxon>
        <taxon>Pelagicoccaceae</taxon>
        <taxon>Pelagicoccus</taxon>
    </lineage>
</organism>
<feature type="transmembrane region" description="Helical" evidence="7">
    <location>
        <begin position="106"/>
        <end position="127"/>
    </location>
</feature>
<evidence type="ECO:0000256" key="3">
    <source>
        <dbReference type="ARBA" id="ARBA00022692"/>
    </source>
</evidence>
<dbReference type="PANTHER" id="PTHR30625">
    <property type="entry name" value="PROTEIN TOLQ"/>
    <property type="match status" value="1"/>
</dbReference>
<evidence type="ECO:0000256" key="1">
    <source>
        <dbReference type="ARBA" id="ARBA00004651"/>
    </source>
</evidence>
<feature type="domain" description="MotA/TolQ/ExbB proton channel" evidence="8">
    <location>
        <begin position="77"/>
        <end position="179"/>
    </location>
</feature>
<evidence type="ECO:0000259" key="8">
    <source>
        <dbReference type="Pfam" id="PF01618"/>
    </source>
</evidence>
<dbReference type="GO" id="GO:0005886">
    <property type="term" value="C:plasma membrane"/>
    <property type="evidence" value="ECO:0007669"/>
    <property type="project" value="UniProtKB-SubCell"/>
</dbReference>
<gene>
    <name evidence="9" type="ORF">H5P27_05150</name>
</gene>
<dbReference type="EMBL" id="JACHVC010000006">
    <property type="protein sequence ID" value="MBC2605424.1"/>
    <property type="molecule type" value="Genomic_DNA"/>
</dbReference>
<keyword evidence="6" id="KW-0653">Protein transport</keyword>
<sequence length="202" mass="22268">MFEELTQEVVRIWVAGGALMVPLAILGLVIYFALFEIIVYFGLNDYYNSNPDEWEHWVDRPTEANGALGDIIQYAQHDVDSMDDVRDRMEEIRSSHLSRINSRIRFSAILVGTAPLTGLLGTVTGMLNTFSGLSNSSAGNTVDLVAGGISEALITTQTGLVLAIPGYIMLNLVKRRRDQMDAFCTQVEILTLKKIEKGKIGA</sequence>
<keyword evidence="3 7" id="KW-0812">Transmembrane</keyword>
<keyword evidence="6" id="KW-0813">Transport</keyword>
<comment type="similarity">
    <text evidence="6">Belongs to the exbB/tolQ family.</text>
</comment>
<accession>A0A7X1B4T6</accession>
<feature type="transmembrane region" description="Helical" evidence="7">
    <location>
        <begin position="147"/>
        <end position="170"/>
    </location>
</feature>
<comment type="caution">
    <text evidence="9">The sequence shown here is derived from an EMBL/GenBank/DDBJ whole genome shotgun (WGS) entry which is preliminary data.</text>
</comment>
<reference evidence="9 10" key="1">
    <citation type="submission" date="2020-07" db="EMBL/GenBank/DDBJ databases">
        <authorList>
            <person name="Feng X."/>
        </authorList>
    </citation>
    <scope>NUCLEOTIDE SEQUENCE [LARGE SCALE GENOMIC DNA]</scope>
    <source>
        <strain evidence="9 10">JCM23202</strain>
    </source>
</reference>
<dbReference type="Pfam" id="PF01618">
    <property type="entry name" value="MotA_ExbB"/>
    <property type="match status" value="1"/>
</dbReference>
<dbReference type="RefSeq" id="WP_185659303.1">
    <property type="nucleotide sequence ID" value="NZ_CAWPOO010000006.1"/>
</dbReference>
<protein>
    <submittedName>
        <fullName evidence="9">MotA/TolQ/ExbB proton channel family protein</fullName>
    </submittedName>
</protein>